<evidence type="ECO:0000256" key="3">
    <source>
        <dbReference type="ARBA" id="ARBA00022827"/>
    </source>
</evidence>
<evidence type="ECO:0000313" key="6">
    <source>
        <dbReference type="EMBL" id="KAL0184835.1"/>
    </source>
</evidence>
<keyword evidence="7" id="KW-1185">Reference proteome</keyword>
<dbReference type="AlphaFoldDB" id="A0ABD0QFI6"/>
<evidence type="ECO:0000313" key="7">
    <source>
        <dbReference type="Proteomes" id="UP001529510"/>
    </source>
</evidence>
<evidence type="ECO:0000256" key="1">
    <source>
        <dbReference type="ARBA" id="ARBA00022630"/>
    </source>
</evidence>
<protein>
    <submittedName>
        <fullName evidence="6">Uncharacterized protein</fullName>
    </submittedName>
</protein>
<organism evidence="6 7">
    <name type="scientific">Cirrhinus mrigala</name>
    <name type="common">Mrigala</name>
    <dbReference type="NCBI Taxonomy" id="683832"/>
    <lineage>
        <taxon>Eukaryota</taxon>
        <taxon>Metazoa</taxon>
        <taxon>Chordata</taxon>
        <taxon>Craniata</taxon>
        <taxon>Vertebrata</taxon>
        <taxon>Euteleostomi</taxon>
        <taxon>Actinopterygii</taxon>
        <taxon>Neopterygii</taxon>
        <taxon>Teleostei</taxon>
        <taxon>Ostariophysi</taxon>
        <taxon>Cypriniformes</taxon>
        <taxon>Cyprinidae</taxon>
        <taxon>Labeoninae</taxon>
        <taxon>Labeonini</taxon>
        <taxon>Cirrhinus</taxon>
    </lineage>
</organism>
<keyword evidence="3" id="KW-0274">FAD</keyword>
<proteinExistence type="predicted"/>
<sequence length="92" mass="11055">MEEYFNSDQEAAPDHIPMMYVSFPSAKDPTSCTRFPGQSRMVIHTMVNPRWFEQWSNISETERGEDYEKYKMRFANHLFDWACVHFPKLKEK</sequence>
<feature type="non-terminal residue" evidence="6">
    <location>
        <position position="92"/>
    </location>
</feature>
<evidence type="ECO:0000256" key="4">
    <source>
        <dbReference type="ARBA" id="ARBA00022857"/>
    </source>
</evidence>
<dbReference type="PANTHER" id="PTHR46091:SF2">
    <property type="entry name" value="AMINE OXIDASE DOMAIN-CONTAINING PROTEIN"/>
    <property type="match status" value="1"/>
</dbReference>
<dbReference type="InterPro" id="IPR052206">
    <property type="entry name" value="Retinol_saturase"/>
</dbReference>
<dbReference type="Proteomes" id="UP001529510">
    <property type="component" value="Unassembled WGS sequence"/>
</dbReference>
<accession>A0ABD0QFI6</accession>
<keyword evidence="5" id="KW-0520">NAD</keyword>
<gene>
    <name evidence="6" type="ORF">M9458_020531</name>
</gene>
<keyword evidence="4" id="KW-0521">NADP</keyword>
<evidence type="ECO:0000256" key="5">
    <source>
        <dbReference type="ARBA" id="ARBA00023027"/>
    </source>
</evidence>
<reference evidence="6 7" key="1">
    <citation type="submission" date="2024-05" db="EMBL/GenBank/DDBJ databases">
        <title>Genome sequencing and assembly of Indian major carp, Cirrhinus mrigala (Hamilton, 1822).</title>
        <authorList>
            <person name="Mohindra V."/>
            <person name="Chowdhury L.M."/>
            <person name="Lal K."/>
            <person name="Jena J.K."/>
        </authorList>
    </citation>
    <scope>NUCLEOTIDE SEQUENCE [LARGE SCALE GENOMIC DNA]</scope>
    <source>
        <strain evidence="6">CM1030</strain>
        <tissue evidence="6">Blood</tissue>
    </source>
</reference>
<comment type="caution">
    <text evidence="6">The sequence shown here is derived from an EMBL/GenBank/DDBJ whole genome shotgun (WGS) entry which is preliminary data.</text>
</comment>
<dbReference type="PANTHER" id="PTHR46091">
    <property type="entry name" value="BLR7054 PROTEIN"/>
    <property type="match status" value="1"/>
</dbReference>
<name>A0ABD0QFI6_CIRMR</name>
<keyword evidence="2" id="KW-0732">Signal</keyword>
<evidence type="ECO:0000256" key="2">
    <source>
        <dbReference type="ARBA" id="ARBA00022729"/>
    </source>
</evidence>
<keyword evidence="1" id="KW-0285">Flavoprotein</keyword>
<dbReference type="EMBL" id="JAMKFB020000009">
    <property type="protein sequence ID" value="KAL0184835.1"/>
    <property type="molecule type" value="Genomic_DNA"/>
</dbReference>